<feature type="compositionally biased region" description="Polar residues" evidence="1">
    <location>
        <begin position="75"/>
        <end position="91"/>
    </location>
</feature>
<sequence>MPEENPAAPVEPAQEPSGEGTIEGQVGEKTPERVPSNWQDDPAYRESQRLLNKQADDARAATAAAQQQLAAAQAENQSLRQASTEQNQFIQTYDPDAAKALQDKAHLNRVEAELAQSRQQNAQQNADAQARNNFIEYHTTRAQEQGLNPYDPMYQAALNQAMVQGDPGIIEGARLEMAISARSAADAAPPAPEPVPPAGAAAPA</sequence>
<dbReference type="EMBL" id="LAZR01041866">
    <property type="protein sequence ID" value="KKL10920.1"/>
    <property type="molecule type" value="Genomic_DNA"/>
</dbReference>
<feature type="region of interest" description="Disordered" evidence="1">
    <location>
        <begin position="183"/>
        <end position="204"/>
    </location>
</feature>
<feature type="region of interest" description="Disordered" evidence="1">
    <location>
        <begin position="71"/>
        <end position="95"/>
    </location>
</feature>
<organism evidence="2">
    <name type="scientific">marine sediment metagenome</name>
    <dbReference type="NCBI Taxonomy" id="412755"/>
    <lineage>
        <taxon>unclassified sequences</taxon>
        <taxon>metagenomes</taxon>
        <taxon>ecological metagenomes</taxon>
    </lineage>
</organism>
<protein>
    <submittedName>
        <fullName evidence="2">Uncharacterized protein</fullName>
    </submittedName>
</protein>
<feature type="compositionally biased region" description="Low complexity" evidence="1">
    <location>
        <begin position="1"/>
        <end position="16"/>
    </location>
</feature>
<reference evidence="2" key="1">
    <citation type="journal article" date="2015" name="Nature">
        <title>Complex archaea that bridge the gap between prokaryotes and eukaryotes.</title>
        <authorList>
            <person name="Spang A."/>
            <person name="Saw J.H."/>
            <person name="Jorgensen S.L."/>
            <person name="Zaremba-Niedzwiedzka K."/>
            <person name="Martijn J."/>
            <person name="Lind A.E."/>
            <person name="van Eijk R."/>
            <person name="Schleper C."/>
            <person name="Guy L."/>
            <person name="Ettema T.J."/>
        </authorList>
    </citation>
    <scope>NUCLEOTIDE SEQUENCE</scope>
</reference>
<comment type="caution">
    <text evidence="2">The sequence shown here is derived from an EMBL/GenBank/DDBJ whole genome shotgun (WGS) entry which is preliminary data.</text>
</comment>
<proteinExistence type="predicted"/>
<gene>
    <name evidence="2" type="ORF">LCGC14_2551010</name>
</gene>
<evidence type="ECO:0000313" key="2">
    <source>
        <dbReference type="EMBL" id="KKL10920.1"/>
    </source>
</evidence>
<name>A0A0F9ANG2_9ZZZZ</name>
<accession>A0A0F9ANG2</accession>
<feature type="region of interest" description="Disordered" evidence="1">
    <location>
        <begin position="1"/>
        <end position="43"/>
    </location>
</feature>
<dbReference type="AlphaFoldDB" id="A0A0F9ANG2"/>
<evidence type="ECO:0000256" key="1">
    <source>
        <dbReference type="SAM" id="MobiDB-lite"/>
    </source>
</evidence>